<dbReference type="Gene3D" id="1.20.1250.20">
    <property type="entry name" value="MFS general substrate transporter like domains"/>
    <property type="match status" value="1"/>
</dbReference>
<evidence type="ECO:0000313" key="7">
    <source>
        <dbReference type="EMBL" id="KAK7728792.1"/>
    </source>
</evidence>
<reference evidence="7 8" key="1">
    <citation type="submission" date="2024-02" db="EMBL/GenBank/DDBJ databases">
        <title>De novo assembly and annotation of 12 fungi associated with fruit tree decline syndrome in Ontario, Canada.</title>
        <authorList>
            <person name="Sulman M."/>
            <person name="Ellouze W."/>
            <person name="Ilyukhin E."/>
        </authorList>
    </citation>
    <scope>NUCLEOTIDE SEQUENCE [LARGE SCALE GENOMIC DNA]</scope>
    <source>
        <strain evidence="7 8">M169</strain>
    </source>
</reference>
<dbReference type="InterPro" id="IPR036259">
    <property type="entry name" value="MFS_trans_sf"/>
</dbReference>
<organism evidence="7 8">
    <name type="scientific">Diaporthe eres</name>
    <name type="common">Phomopsis oblonga</name>
    <dbReference type="NCBI Taxonomy" id="83184"/>
    <lineage>
        <taxon>Eukaryota</taxon>
        <taxon>Fungi</taxon>
        <taxon>Dikarya</taxon>
        <taxon>Ascomycota</taxon>
        <taxon>Pezizomycotina</taxon>
        <taxon>Sordariomycetes</taxon>
        <taxon>Sordariomycetidae</taxon>
        <taxon>Diaporthales</taxon>
        <taxon>Diaporthaceae</taxon>
        <taxon>Diaporthe</taxon>
        <taxon>Diaporthe eres species complex</taxon>
    </lineage>
</organism>
<keyword evidence="8" id="KW-1185">Reference proteome</keyword>
<evidence type="ECO:0000313" key="8">
    <source>
        <dbReference type="Proteomes" id="UP001430848"/>
    </source>
</evidence>
<comment type="caution">
    <text evidence="7">The sequence shown here is derived from an EMBL/GenBank/DDBJ whole genome shotgun (WGS) entry which is preliminary data.</text>
</comment>
<feature type="transmembrane region" description="Helical" evidence="6">
    <location>
        <begin position="61"/>
        <end position="81"/>
    </location>
</feature>
<comment type="subcellular location">
    <subcellularLocation>
        <location evidence="1">Membrane</location>
        <topology evidence="1">Multi-pass membrane protein</topology>
    </subcellularLocation>
</comment>
<proteinExistence type="predicted"/>
<dbReference type="SUPFAM" id="SSF103473">
    <property type="entry name" value="MFS general substrate transporter"/>
    <property type="match status" value="1"/>
</dbReference>
<feature type="transmembrane region" description="Helical" evidence="6">
    <location>
        <begin position="272"/>
        <end position="296"/>
    </location>
</feature>
<feature type="transmembrane region" description="Helical" evidence="6">
    <location>
        <begin position="178"/>
        <end position="200"/>
    </location>
</feature>
<evidence type="ECO:0000256" key="5">
    <source>
        <dbReference type="ARBA" id="ARBA00023136"/>
    </source>
</evidence>
<keyword evidence="5 6" id="KW-0472">Membrane</keyword>
<feature type="transmembrane region" description="Helical" evidence="6">
    <location>
        <begin position="212"/>
        <end position="231"/>
    </location>
</feature>
<evidence type="ECO:0008006" key="9">
    <source>
        <dbReference type="Google" id="ProtNLM"/>
    </source>
</evidence>
<dbReference type="EMBL" id="JAKNSF020000031">
    <property type="protein sequence ID" value="KAK7728792.1"/>
    <property type="molecule type" value="Genomic_DNA"/>
</dbReference>
<gene>
    <name evidence="7" type="ORF">SLS63_006400</name>
</gene>
<keyword evidence="2" id="KW-0813">Transport</keyword>
<evidence type="ECO:0000256" key="1">
    <source>
        <dbReference type="ARBA" id="ARBA00004141"/>
    </source>
</evidence>
<accession>A0ABR1P8S2</accession>
<protein>
    <recommendedName>
        <fullName evidence="9">Major facilitator superfamily transporter</fullName>
    </recommendedName>
</protein>
<keyword evidence="3 6" id="KW-0812">Transmembrane</keyword>
<evidence type="ECO:0000256" key="2">
    <source>
        <dbReference type="ARBA" id="ARBA00022448"/>
    </source>
</evidence>
<sequence length="354" mass="39877">MGSPTDEPIKVAGGVVINGLSDDTVDGPIHDVDPKQERAFNNAYVSGMQEDLKLYGNELNYFTTFFNVGYIIMLWPSCIIVSHIGPSKWLPACEPERPNPLSKFYLKPRHIEIALARARRVSRKPQIGITAKDFFRCFTFWQLWAFGIAWPLAGNTVPSNYFNLWLKSLKNPDGTKTYSVALLNYIPIAGQAIQLVAEVLFSGASDYFRKRLPFLLLHSAINITSLVILIIRPDTRAIHFAGYFLNYVGAVSMIILMAWATENLQHEPQVRTMLFASGTVLAYVMSAFIPIAAFPAVQAPNWRIGSKLYLGFTIAATFIFFAIHYRLKWEASKKETNVSENETVNESDNNDEKH</sequence>
<dbReference type="PANTHER" id="PTHR43791">
    <property type="entry name" value="PERMEASE-RELATED"/>
    <property type="match status" value="1"/>
</dbReference>
<keyword evidence="4 6" id="KW-1133">Transmembrane helix</keyword>
<feature type="transmembrane region" description="Helical" evidence="6">
    <location>
        <begin position="237"/>
        <end position="260"/>
    </location>
</feature>
<evidence type="ECO:0000256" key="3">
    <source>
        <dbReference type="ARBA" id="ARBA00022692"/>
    </source>
</evidence>
<evidence type="ECO:0000256" key="4">
    <source>
        <dbReference type="ARBA" id="ARBA00022989"/>
    </source>
</evidence>
<evidence type="ECO:0000256" key="6">
    <source>
        <dbReference type="SAM" id="Phobius"/>
    </source>
</evidence>
<dbReference type="Proteomes" id="UP001430848">
    <property type="component" value="Unassembled WGS sequence"/>
</dbReference>
<dbReference type="PANTHER" id="PTHR43791:SF36">
    <property type="entry name" value="TRANSPORTER, PUTATIVE (AFU_ORTHOLOGUE AFUA_6G08340)-RELATED"/>
    <property type="match status" value="1"/>
</dbReference>
<name>A0ABR1P8S2_DIAER</name>
<feature type="transmembrane region" description="Helical" evidence="6">
    <location>
        <begin position="308"/>
        <end position="327"/>
    </location>
</feature>